<evidence type="ECO:0000256" key="5">
    <source>
        <dbReference type="ARBA" id="ARBA00022519"/>
    </source>
</evidence>
<keyword evidence="8 12" id="KW-0472">Membrane</keyword>
<dbReference type="AlphaFoldDB" id="A0A2Z6IA53"/>
<keyword evidence="7 13" id="KW-1133">Transmembrane helix</keyword>
<gene>
    <name evidence="14" type="ORF">SUTMEG_06710</name>
</gene>
<sequence>MDLVFWIQLAIVAVCIGIGGRFGGLGLGAAGGLGVCLLVLGFGLKPSSPPVSTILIIVAVIACTSVLQGAGGLDLMVRCAERLLRRWPKAITFVAPFVCSIFVIFVGTAYVAFAVYPVVAEVATQAKVRPERPIAASVISAGIAVVASPMSAATAAMVAALSPYNVSLIDILLISVPAFLAATLCTCLAVYWRGPELENDPEFKRRVATGEFIEFAAKSSDEDKKTPESAQAAKIVRRSVAIFALGVLTVLFFGADKALLPHWTVDGKETMLPIPSLIQMLMLACALFIIVLCKVPPHKFSDGSVFRAGLVGVVGVFGISWLTGTFFDAYQDTFIELFKTMAESTPLLFGVVLFLFSAVILSPSATVVALMPIGAAIGIPPLLLVALYPATCGDFLIPGGAQIGCCAFDRTGTTHLGSWVLNHSYLLPGFVHILSGTAAGYLIYSLIG</sequence>
<organism evidence="14 15">
    <name type="scientific">Sutterella megalosphaeroides</name>
    <dbReference type="NCBI Taxonomy" id="2494234"/>
    <lineage>
        <taxon>Bacteria</taxon>
        <taxon>Pseudomonadati</taxon>
        <taxon>Pseudomonadota</taxon>
        <taxon>Betaproteobacteria</taxon>
        <taxon>Burkholderiales</taxon>
        <taxon>Sutterellaceae</taxon>
        <taxon>Sutterella</taxon>
    </lineage>
</organism>
<evidence type="ECO:0000256" key="9">
    <source>
        <dbReference type="ARBA" id="ARBA00034237"/>
    </source>
</evidence>
<comment type="catalytic activity">
    <reaction evidence="11">
        <text>fumarate(in) + succinate(out) = fumarate(out) + succinate(in)</text>
        <dbReference type="Rhea" id="RHEA:29323"/>
        <dbReference type="ChEBI" id="CHEBI:29806"/>
        <dbReference type="ChEBI" id="CHEBI:30031"/>
    </reaction>
    <physiologicalReaction direction="right-to-left" evidence="11">
        <dbReference type="Rhea" id="RHEA:29325"/>
    </physiologicalReaction>
</comment>
<evidence type="ECO:0000256" key="11">
    <source>
        <dbReference type="ARBA" id="ARBA00034287"/>
    </source>
</evidence>
<protein>
    <recommendedName>
        <fullName evidence="12">C4-dicarboxylate transporter</fullName>
    </recommendedName>
</protein>
<evidence type="ECO:0000256" key="12">
    <source>
        <dbReference type="PIRNR" id="PIRNR004539"/>
    </source>
</evidence>
<reference evidence="14 15" key="1">
    <citation type="journal article" date="2018" name="Int. J. Syst. Evol. Microbiol.">
        <title>Mesosutterella multiformis gen. nov., sp. nov., a member of the family Sutterellaceae and Sutterella megalosphaeroides sp. nov., isolated from human faeces.</title>
        <authorList>
            <person name="Sakamoto M."/>
            <person name="Ikeyama N."/>
            <person name="Kunihiro T."/>
            <person name="Iino T."/>
            <person name="Yuki M."/>
            <person name="Ohkuma M."/>
        </authorList>
    </citation>
    <scope>NUCLEOTIDE SEQUENCE [LARGE SCALE GENOMIC DNA]</scope>
    <source>
        <strain evidence="14 15">6FBBBH3</strain>
    </source>
</reference>
<evidence type="ECO:0000313" key="15">
    <source>
        <dbReference type="Proteomes" id="UP000271003"/>
    </source>
</evidence>
<feature type="transmembrane region" description="Helical" evidence="13">
    <location>
        <begin position="51"/>
        <end position="70"/>
    </location>
</feature>
<evidence type="ECO:0000256" key="2">
    <source>
        <dbReference type="ARBA" id="ARBA00006413"/>
    </source>
</evidence>
<dbReference type="PANTHER" id="PTHR36106:SF3">
    <property type="entry name" value="ANAEROBIC C4-DICARBOXYLATE TRANSPORTER DCUB"/>
    <property type="match status" value="1"/>
</dbReference>
<comment type="catalytic activity">
    <reaction evidence="9">
        <text>L-aspartate(in) + succinate(out) = L-aspartate(out) + succinate(in)</text>
        <dbReference type="Rhea" id="RHEA:29343"/>
        <dbReference type="ChEBI" id="CHEBI:29991"/>
        <dbReference type="ChEBI" id="CHEBI:30031"/>
    </reaction>
    <physiologicalReaction direction="right-to-left" evidence="9">
        <dbReference type="Rhea" id="RHEA:29345"/>
    </physiologicalReaction>
</comment>
<keyword evidence="3 12" id="KW-0813">Transport</keyword>
<dbReference type="RefSeq" id="WP_120176457.1">
    <property type="nucleotide sequence ID" value="NZ_AP018786.1"/>
</dbReference>
<keyword evidence="15" id="KW-1185">Reference proteome</keyword>
<feature type="transmembrane region" description="Helical" evidence="13">
    <location>
        <begin position="305"/>
        <end position="324"/>
    </location>
</feature>
<evidence type="ECO:0000256" key="13">
    <source>
        <dbReference type="SAM" id="Phobius"/>
    </source>
</evidence>
<comment type="catalytic activity">
    <reaction evidence="10">
        <text>(S)-malate(in) + succinate(out) = (S)-malate(out) + succinate(in)</text>
        <dbReference type="Rhea" id="RHEA:29327"/>
        <dbReference type="ChEBI" id="CHEBI:15589"/>
        <dbReference type="ChEBI" id="CHEBI:30031"/>
    </reaction>
    <physiologicalReaction direction="right-to-left" evidence="10">
        <dbReference type="Rhea" id="RHEA:29329"/>
    </physiologicalReaction>
</comment>
<feature type="transmembrane region" description="Helical" evidence="13">
    <location>
        <begin position="25"/>
        <end position="44"/>
    </location>
</feature>
<evidence type="ECO:0000256" key="7">
    <source>
        <dbReference type="ARBA" id="ARBA00022989"/>
    </source>
</evidence>
<dbReference type="NCBIfam" id="TIGR00770">
    <property type="entry name" value="Dcu"/>
    <property type="match status" value="1"/>
</dbReference>
<dbReference type="EMBL" id="AP018786">
    <property type="protein sequence ID" value="BBF22780.1"/>
    <property type="molecule type" value="Genomic_DNA"/>
</dbReference>
<comment type="subcellular location">
    <subcellularLocation>
        <location evidence="1 12">Cell inner membrane</location>
        <topology evidence="1 12">Multi-pass membrane protein</topology>
    </subcellularLocation>
</comment>
<dbReference type="GO" id="GO:0015556">
    <property type="term" value="F:C4-dicarboxylate transmembrane transporter activity"/>
    <property type="evidence" value="ECO:0007669"/>
    <property type="project" value="InterPro"/>
</dbReference>
<feature type="transmembrane region" description="Helical" evidence="13">
    <location>
        <begin position="90"/>
        <end position="113"/>
    </location>
</feature>
<comment type="similarity">
    <text evidence="2 12">Belongs to the DcuA/DcuB transporter (TC 2.A.13.1) family.</text>
</comment>
<evidence type="ECO:0000256" key="10">
    <source>
        <dbReference type="ARBA" id="ARBA00034284"/>
    </source>
</evidence>
<dbReference type="NCBIfam" id="NF006927">
    <property type="entry name" value="PRK09412.1"/>
    <property type="match status" value="1"/>
</dbReference>
<evidence type="ECO:0000256" key="8">
    <source>
        <dbReference type="ARBA" id="ARBA00023136"/>
    </source>
</evidence>
<feature type="transmembrane region" description="Helical" evidence="13">
    <location>
        <begin position="274"/>
        <end position="293"/>
    </location>
</feature>
<keyword evidence="4 12" id="KW-1003">Cell membrane</keyword>
<feature type="transmembrane region" description="Helical" evidence="13">
    <location>
        <begin position="134"/>
        <end position="159"/>
    </location>
</feature>
<dbReference type="KEGG" id="sutt:SUTMEG_06710"/>
<feature type="transmembrane region" description="Helical" evidence="13">
    <location>
        <begin position="171"/>
        <end position="192"/>
    </location>
</feature>
<feature type="transmembrane region" description="Helical" evidence="13">
    <location>
        <begin position="368"/>
        <end position="388"/>
    </location>
</feature>
<dbReference type="NCBIfam" id="NF009136">
    <property type="entry name" value="PRK12489.1"/>
    <property type="match status" value="1"/>
</dbReference>
<dbReference type="GO" id="GO:0005886">
    <property type="term" value="C:plasma membrane"/>
    <property type="evidence" value="ECO:0007669"/>
    <property type="project" value="UniProtKB-SubCell"/>
</dbReference>
<dbReference type="Proteomes" id="UP000271003">
    <property type="component" value="Chromosome"/>
</dbReference>
<evidence type="ECO:0000256" key="1">
    <source>
        <dbReference type="ARBA" id="ARBA00004429"/>
    </source>
</evidence>
<evidence type="ECO:0000256" key="3">
    <source>
        <dbReference type="ARBA" id="ARBA00022448"/>
    </source>
</evidence>
<dbReference type="PANTHER" id="PTHR36106">
    <property type="entry name" value="ANAEROBIC C4-DICARBOXYLATE TRANSPORTER DCUB"/>
    <property type="match status" value="1"/>
</dbReference>
<evidence type="ECO:0000256" key="6">
    <source>
        <dbReference type="ARBA" id="ARBA00022692"/>
    </source>
</evidence>
<keyword evidence="6 13" id="KW-0812">Transmembrane</keyword>
<proteinExistence type="inferred from homology"/>
<evidence type="ECO:0000313" key="14">
    <source>
        <dbReference type="EMBL" id="BBF22780.1"/>
    </source>
</evidence>
<feature type="transmembrane region" description="Helical" evidence="13">
    <location>
        <begin position="344"/>
        <end position="361"/>
    </location>
</feature>
<name>A0A2Z6IA53_9BURK</name>
<dbReference type="InterPro" id="IPR004668">
    <property type="entry name" value="Anaer_Dcu_memb_transpt"/>
</dbReference>
<feature type="transmembrane region" description="Helical" evidence="13">
    <location>
        <begin position="235"/>
        <end position="254"/>
    </location>
</feature>
<evidence type="ECO:0000256" key="4">
    <source>
        <dbReference type="ARBA" id="ARBA00022475"/>
    </source>
</evidence>
<accession>A0A2Z6IA53</accession>
<dbReference type="PIRSF" id="PIRSF004539">
    <property type="entry name" value="C4-dicrbxl_trns"/>
    <property type="match status" value="1"/>
</dbReference>
<dbReference type="OrthoDB" id="9770910at2"/>
<keyword evidence="5 12" id="KW-0997">Cell inner membrane</keyword>
<feature type="transmembrane region" description="Helical" evidence="13">
    <location>
        <begin position="425"/>
        <end position="447"/>
    </location>
</feature>
<dbReference type="Pfam" id="PF03605">
    <property type="entry name" value="DcuA_DcuB"/>
    <property type="match status" value="1"/>
</dbReference>
<comment type="function">
    <text evidence="12">Responsible for the transport of C4-dicarboxylates.</text>
</comment>